<comment type="caution">
    <text evidence="4">The sequence shown here is derived from an EMBL/GenBank/DDBJ whole genome shotgun (WGS) entry which is preliminary data.</text>
</comment>
<evidence type="ECO:0000259" key="3">
    <source>
        <dbReference type="Pfam" id="PF07825"/>
    </source>
</evidence>
<dbReference type="Pfam" id="PF07825">
    <property type="entry name" value="Exc"/>
    <property type="match status" value="1"/>
</dbReference>
<organism evidence="4">
    <name type="scientific">Salmonella enterica</name>
    <name type="common">Salmonella choleraesuis</name>
    <dbReference type="NCBI Taxonomy" id="28901"/>
    <lineage>
        <taxon>Bacteria</taxon>
        <taxon>Pseudomonadati</taxon>
        <taxon>Pseudomonadota</taxon>
        <taxon>Gammaproteobacteria</taxon>
        <taxon>Enterobacterales</taxon>
        <taxon>Enterobacteriaceae</taxon>
        <taxon>Salmonella</taxon>
    </lineage>
</organism>
<dbReference type="SUPFAM" id="SSF46955">
    <property type="entry name" value="Putative DNA-binding domain"/>
    <property type="match status" value="1"/>
</dbReference>
<dbReference type="GO" id="GO:0003677">
    <property type="term" value="F:DNA binding"/>
    <property type="evidence" value="ECO:0007669"/>
    <property type="project" value="UniProtKB-KW"/>
</dbReference>
<evidence type="ECO:0000313" key="4">
    <source>
        <dbReference type="EMBL" id="HAG0014410.1"/>
    </source>
</evidence>
<evidence type="ECO:0000256" key="2">
    <source>
        <dbReference type="ARBA" id="ARBA00023172"/>
    </source>
</evidence>
<gene>
    <name evidence="4" type="ORF">G8O67_001648</name>
</gene>
<dbReference type="EMBL" id="DAAWYJ010000006">
    <property type="protein sequence ID" value="HAG0014410.1"/>
    <property type="molecule type" value="Genomic_DNA"/>
</dbReference>
<dbReference type="Gene3D" id="1.10.1660.20">
    <property type="match status" value="1"/>
</dbReference>
<dbReference type="InterPro" id="IPR038137">
    <property type="entry name" value="Excisionase-like_sf"/>
</dbReference>
<dbReference type="InterPro" id="IPR009061">
    <property type="entry name" value="DNA-bd_dom_put_sf"/>
</dbReference>
<keyword evidence="1" id="KW-0238">DNA-binding</keyword>
<proteinExistence type="predicted"/>
<feature type="domain" description="Excisionase-like" evidence="3">
    <location>
        <begin position="4"/>
        <end position="77"/>
    </location>
</feature>
<reference evidence="4" key="1">
    <citation type="journal article" date="2018" name="Genome Biol.">
        <title>SKESA: strategic k-mer extension for scrupulous assemblies.</title>
        <authorList>
            <person name="Souvorov A."/>
            <person name="Agarwala R."/>
            <person name="Lipman D.J."/>
        </authorList>
    </citation>
    <scope>NUCLEOTIDE SEQUENCE</scope>
    <source>
        <strain evidence="4">MA.CK_00/00002125</strain>
    </source>
</reference>
<sequence length="82" mass="9694">MTLITLKDWNKKQPIQLCDEQIRRLVRKGLIYPAPELYGRCYLVEETAVRLKNHHSLTPGNSSKKLIRRIIDGRHEKKRKNS</sequence>
<name>A0A756I394_SALER</name>
<keyword evidence="2" id="KW-0233">DNA recombination</keyword>
<protein>
    <submittedName>
        <fullName evidence="4">Excisionase</fullName>
    </submittedName>
</protein>
<evidence type="ECO:0000256" key="1">
    <source>
        <dbReference type="ARBA" id="ARBA00023125"/>
    </source>
</evidence>
<dbReference type="InterPro" id="IPR012884">
    <property type="entry name" value="Excisionase-like"/>
</dbReference>
<accession>A0A756I394</accession>
<dbReference type="AlphaFoldDB" id="A0A756I394"/>
<dbReference type="GO" id="GO:0006310">
    <property type="term" value="P:DNA recombination"/>
    <property type="evidence" value="ECO:0007669"/>
    <property type="project" value="UniProtKB-KW"/>
</dbReference>
<reference evidence="4" key="2">
    <citation type="submission" date="2020-02" db="EMBL/GenBank/DDBJ databases">
        <authorList>
            <consortium name="NCBI Pathogen Detection Project"/>
        </authorList>
    </citation>
    <scope>NUCLEOTIDE SEQUENCE</scope>
    <source>
        <strain evidence="4">MA.CK_00/00002125</strain>
    </source>
</reference>